<dbReference type="OMA" id="CGAVSKH"/>
<accession>A0A1S4E9C0</accession>
<feature type="transmembrane region" description="Helical" evidence="6">
    <location>
        <begin position="54"/>
        <end position="75"/>
    </location>
</feature>
<comment type="similarity">
    <text evidence="2">Belongs to the tetraspanin (TM4SF) family.</text>
</comment>
<dbReference type="Proteomes" id="UP000079169">
    <property type="component" value="Unplaced"/>
</dbReference>
<evidence type="ECO:0000256" key="6">
    <source>
        <dbReference type="SAM" id="Phobius"/>
    </source>
</evidence>
<organism evidence="11">
    <name type="scientific">Diaphorina citri</name>
    <name type="common">Asian citrus psyllid</name>
    <dbReference type="NCBI Taxonomy" id="121845"/>
    <lineage>
        <taxon>Eukaryota</taxon>
        <taxon>Metazoa</taxon>
        <taxon>Ecdysozoa</taxon>
        <taxon>Arthropoda</taxon>
        <taxon>Hexapoda</taxon>
        <taxon>Insecta</taxon>
        <taxon>Pterygota</taxon>
        <taxon>Neoptera</taxon>
        <taxon>Paraneoptera</taxon>
        <taxon>Hemiptera</taxon>
        <taxon>Sternorrhyncha</taxon>
        <taxon>Psylloidea</taxon>
        <taxon>Psyllidae</taxon>
        <taxon>Diaphorininae</taxon>
        <taxon>Diaphorina</taxon>
    </lineage>
</organism>
<dbReference type="InterPro" id="IPR018499">
    <property type="entry name" value="Tetraspanin/Peripherin"/>
</dbReference>
<dbReference type="RefSeq" id="XP_017298753.1">
    <property type="nucleotide sequence ID" value="XM_017443264.2"/>
</dbReference>
<reference evidence="8 9" key="1">
    <citation type="submission" date="2023-09" db="UniProtKB">
        <authorList>
            <consortium name="RefSeq"/>
        </authorList>
    </citation>
    <scope>IDENTIFICATION</scope>
</reference>
<dbReference type="PRINTS" id="PR00259">
    <property type="entry name" value="TMFOUR"/>
</dbReference>
<evidence type="ECO:0000313" key="10">
    <source>
        <dbReference type="RefSeq" id="XP_008469975.1"/>
    </source>
</evidence>
<dbReference type="KEGG" id="dci:103507299"/>
<dbReference type="STRING" id="121845.A0A1S4E9C0"/>
<sequence>MDSIGMSCIKYILFFFNLLFSISGLALITVGIIIKNAYYNYSRFIDDKFYSPPWVLIIVGVAVFVVAFFGCCGAIRESNCMLIMFSLLLFVIVILEALVALSGYYLKNDIDLMLQTKMNETISDYGKNPEITKSWDILQLDVSNHPLVNMCNGTYY</sequence>
<keyword evidence="5 6" id="KW-0472">Membrane</keyword>
<evidence type="ECO:0000313" key="9">
    <source>
        <dbReference type="RefSeq" id="XP_008469974.1"/>
    </source>
</evidence>
<dbReference type="PROSITE" id="PS00421">
    <property type="entry name" value="TM4_1"/>
    <property type="match status" value="1"/>
</dbReference>
<evidence type="ECO:0000256" key="1">
    <source>
        <dbReference type="ARBA" id="ARBA00004141"/>
    </source>
</evidence>
<evidence type="ECO:0000256" key="3">
    <source>
        <dbReference type="ARBA" id="ARBA00022692"/>
    </source>
</evidence>
<evidence type="ECO:0000313" key="7">
    <source>
        <dbReference type="Proteomes" id="UP000079169"/>
    </source>
</evidence>
<proteinExistence type="inferred from homology"/>
<protein>
    <submittedName>
        <fullName evidence="8 9">Leukocyte surface antigen CD53-like isoform X1</fullName>
    </submittedName>
    <submittedName>
        <fullName evidence="10 11">Leukocyte surface antigen CD53-like isoform X2</fullName>
    </submittedName>
</protein>
<feature type="transmembrane region" description="Helical" evidence="6">
    <location>
        <begin position="82"/>
        <end position="106"/>
    </location>
</feature>
<dbReference type="RefSeq" id="XP_008469973.1">
    <property type="nucleotide sequence ID" value="XM_008471751.3"/>
</dbReference>
<name>A0A1S4E9C0_DIACI</name>
<dbReference type="InterPro" id="IPR018503">
    <property type="entry name" value="Tetraspanin_CS"/>
</dbReference>
<evidence type="ECO:0000256" key="5">
    <source>
        <dbReference type="ARBA" id="ARBA00023136"/>
    </source>
</evidence>
<keyword evidence="3 6" id="KW-0812">Transmembrane</keyword>
<gene>
    <name evidence="8 9 10 11" type="primary">LOC103507299</name>
</gene>
<dbReference type="PANTHER" id="PTHR19282:SF456">
    <property type="entry name" value="CD63 MOLECULE"/>
    <property type="match status" value="1"/>
</dbReference>
<comment type="subcellular location">
    <subcellularLocation>
        <location evidence="1">Membrane</location>
        <topology evidence="1">Multi-pass membrane protein</topology>
    </subcellularLocation>
</comment>
<keyword evidence="7" id="KW-1185">Reference proteome</keyword>
<dbReference type="GO" id="GO:0005886">
    <property type="term" value="C:plasma membrane"/>
    <property type="evidence" value="ECO:0007669"/>
    <property type="project" value="TreeGrafter"/>
</dbReference>
<dbReference type="PANTHER" id="PTHR19282">
    <property type="entry name" value="TETRASPANIN"/>
    <property type="match status" value="1"/>
</dbReference>
<evidence type="ECO:0000256" key="2">
    <source>
        <dbReference type="ARBA" id="ARBA00006840"/>
    </source>
</evidence>
<dbReference type="Pfam" id="PF00335">
    <property type="entry name" value="Tetraspanin"/>
    <property type="match status" value="1"/>
</dbReference>
<feature type="transmembrane region" description="Helical" evidence="6">
    <location>
        <begin position="12"/>
        <end position="34"/>
    </location>
</feature>
<dbReference type="PaxDb" id="121845-A0A1S4E9C0"/>
<evidence type="ECO:0000256" key="4">
    <source>
        <dbReference type="ARBA" id="ARBA00022989"/>
    </source>
</evidence>
<evidence type="ECO:0000313" key="11">
    <source>
        <dbReference type="RefSeq" id="XP_017298753.1"/>
    </source>
</evidence>
<dbReference type="RefSeq" id="XP_008469975.1">
    <property type="nucleotide sequence ID" value="XM_008471753.3"/>
</dbReference>
<keyword evidence="4 6" id="KW-1133">Transmembrane helix</keyword>
<dbReference type="GeneID" id="103507299"/>
<dbReference type="AlphaFoldDB" id="A0A1S4E9C0"/>
<dbReference type="RefSeq" id="XP_008469974.1">
    <property type="nucleotide sequence ID" value="XM_008471752.3"/>
</dbReference>
<evidence type="ECO:0000313" key="8">
    <source>
        <dbReference type="RefSeq" id="XP_008469973.1"/>
    </source>
</evidence>